<evidence type="ECO:0000256" key="4">
    <source>
        <dbReference type="ARBA" id="ARBA00022475"/>
    </source>
</evidence>
<reference evidence="10 11" key="1">
    <citation type="journal article" date="2015" name="Genome Announc.">
        <title>Expanding the biotechnology potential of lactobacilli through comparative genomics of 213 strains and associated genera.</title>
        <authorList>
            <person name="Sun Z."/>
            <person name="Harris H.M."/>
            <person name="McCann A."/>
            <person name="Guo C."/>
            <person name="Argimon S."/>
            <person name="Zhang W."/>
            <person name="Yang X."/>
            <person name="Jeffery I.B."/>
            <person name="Cooney J.C."/>
            <person name="Kagawa T.F."/>
            <person name="Liu W."/>
            <person name="Song Y."/>
            <person name="Salvetti E."/>
            <person name="Wrobel A."/>
            <person name="Rasinkangas P."/>
            <person name="Parkhill J."/>
            <person name="Rea M.C."/>
            <person name="O'Sullivan O."/>
            <person name="Ritari J."/>
            <person name="Douillard F.P."/>
            <person name="Paul Ross R."/>
            <person name="Yang R."/>
            <person name="Briner A.E."/>
            <person name="Felis G.E."/>
            <person name="de Vos W.M."/>
            <person name="Barrangou R."/>
            <person name="Klaenhammer T.R."/>
            <person name="Caufield P.W."/>
            <person name="Cui Y."/>
            <person name="Zhang H."/>
            <person name="O'Toole P.W."/>
        </authorList>
    </citation>
    <scope>NUCLEOTIDE SEQUENCE [LARGE SCALE GENOMIC DNA]</scope>
    <source>
        <strain evidence="10 11">DSM 15946</strain>
    </source>
</reference>
<comment type="similarity">
    <text evidence="2">Belongs to the ABC transporter superfamily.</text>
</comment>
<dbReference type="PROSITE" id="PS00211">
    <property type="entry name" value="ABC_TRANSPORTER_1"/>
    <property type="match status" value="1"/>
</dbReference>
<feature type="domain" description="ABC transporter" evidence="9">
    <location>
        <begin position="5"/>
        <end position="240"/>
    </location>
</feature>
<dbReference type="PANTHER" id="PTHR43166:SF9">
    <property type="entry name" value="GLUTAMATE_ASPARTATE IMPORT ATP-BINDING PROTEIN GLTL"/>
    <property type="match status" value="1"/>
</dbReference>
<dbReference type="GO" id="GO:0015424">
    <property type="term" value="F:ABC-type amino acid transporter activity"/>
    <property type="evidence" value="ECO:0007669"/>
    <property type="project" value="InterPro"/>
</dbReference>
<keyword evidence="4" id="KW-1003">Cell membrane</keyword>
<name>A0A0R1U829_9LACO</name>
<comment type="caution">
    <text evidence="10">The sequence shown here is derived from an EMBL/GenBank/DDBJ whole genome shotgun (WGS) entry which is preliminary data.</text>
</comment>
<dbReference type="InterPro" id="IPR017871">
    <property type="entry name" value="ABC_transporter-like_CS"/>
</dbReference>
<keyword evidence="7" id="KW-0029">Amino-acid transport</keyword>
<dbReference type="PATRIC" id="fig|1423760.3.peg.1847"/>
<accession>A0A0R1U829</accession>
<evidence type="ECO:0000259" key="9">
    <source>
        <dbReference type="PROSITE" id="PS50893"/>
    </source>
</evidence>
<dbReference type="InterPro" id="IPR003593">
    <property type="entry name" value="AAA+_ATPase"/>
</dbReference>
<keyword evidence="6 10" id="KW-0067">ATP-binding</keyword>
<dbReference type="Gene3D" id="3.40.50.300">
    <property type="entry name" value="P-loop containing nucleotide triphosphate hydrolases"/>
    <property type="match status" value="1"/>
</dbReference>
<dbReference type="Pfam" id="PF00005">
    <property type="entry name" value="ABC_tran"/>
    <property type="match status" value="1"/>
</dbReference>
<dbReference type="InterPro" id="IPR030679">
    <property type="entry name" value="ABC_ATPase_HisP-typ"/>
</dbReference>
<dbReference type="CDD" id="cd03262">
    <property type="entry name" value="ABC_HisP_GlnQ"/>
    <property type="match status" value="1"/>
</dbReference>
<sequence>MTNVIEVKHLHKAFGTNTVLDDINFTVQKGEKVALIGPSGGGKSTLLRCLIHVEGGYSGEVNFEGQPVNHASKETLQKLRQKMGFVFQQFNLFPHMTVLENITFAPKKLKIDDPKAIEAHAHQLLEEVGLANKANAYPQSLSGGQQQRVAIARALAMKPEVMLFDEPTSALDPEMVGEVLGVMKKLAADGMTMIIVTHEMAFARDVADQVLFMDQGKIADSGTATHIFKETTNPRTQEFLAKMMD</sequence>
<dbReference type="InterPro" id="IPR003439">
    <property type="entry name" value="ABC_transporter-like_ATP-bd"/>
</dbReference>
<keyword evidence="8" id="KW-0472">Membrane</keyword>
<gene>
    <name evidence="10" type="ORF">FC43_GL001771</name>
</gene>
<evidence type="ECO:0000256" key="6">
    <source>
        <dbReference type="ARBA" id="ARBA00022840"/>
    </source>
</evidence>
<keyword evidence="3" id="KW-0813">Transport</keyword>
<dbReference type="InterPro" id="IPR027417">
    <property type="entry name" value="P-loop_NTPase"/>
</dbReference>
<dbReference type="RefSeq" id="WP_056955018.1">
    <property type="nucleotide sequence ID" value="NZ_AZFK01000047.1"/>
</dbReference>
<keyword evidence="5" id="KW-0547">Nucleotide-binding</keyword>
<organism evidence="10 11">
    <name type="scientific">Limosilactobacillus ingluviei DSM 15946</name>
    <dbReference type="NCBI Taxonomy" id="1423760"/>
    <lineage>
        <taxon>Bacteria</taxon>
        <taxon>Bacillati</taxon>
        <taxon>Bacillota</taxon>
        <taxon>Bacilli</taxon>
        <taxon>Lactobacillales</taxon>
        <taxon>Lactobacillaceae</taxon>
        <taxon>Limosilactobacillus</taxon>
    </lineage>
</organism>
<evidence type="ECO:0000256" key="2">
    <source>
        <dbReference type="ARBA" id="ARBA00005417"/>
    </source>
</evidence>
<dbReference type="GO" id="GO:0016887">
    <property type="term" value="F:ATP hydrolysis activity"/>
    <property type="evidence" value="ECO:0007669"/>
    <property type="project" value="InterPro"/>
</dbReference>
<dbReference type="GO" id="GO:0005886">
    <property type="term" value="C:plasma membrane"/>
    <property type="evidence" value="ECO:0007669"/>
    <property type="project" value="UniProtKB-SubCell"/>
</dbReference>
<dbReference type="PIRSF" id="PIRSF039085">
    <property type="entry name" value="ABC_ATPase_HisP"/>
    <property type="match status" value="1"/>
</dbReference>
<dbReference type="AlphaFoldDB" id="A0A0R1U829"/>
<dbReference type="InterPro" id="IPR050086">
    <property type="entry name" value="MetN_ABC_transporter-like"/>
</dbReference>
<dbReference type="Proteomes" id="UP000050816">
    <property type="component" value="Unassembled WGS sequence"/>
</dbReference>
<evidence type="ECO:0000256" key="8">
    <source>
        <dbReference type="ARBA" id="ARBA00023136"/>
    </source>
</evidence>
<comment type="subcellular location">
    <subcellularLocation>
        <location evidence="1">Cell membrane</location>
        <topology evidence="1">Peripheral membrane protein</topology>
    </subcellularLocation>
</comment>
<evidence type="ECO:0000256" key="3">
    <source>
        <dbReference type="ARBA" id="ARBA00022448"/>
    </source>
</evidence>
<dbReference type="SUPFAM" id="SSF52540">
    <property type="entry name" value="P-loop containing nucleoside triphosphate hydrolases"/>
    <property type="match status" value="1"/>
</dbReference>
<evidence type="ECO:0000256" key="5">
    <source>
        <dbReference type="ARBA" id="ARBA00022741"/>
    </source>
</evidence>
<evidence type="ECO:0000313" key="11">
    <source>
        <dbReference type="Proteomes" id="UP000050816"/>
    </source>
</evidence>
<evidence type="ECO:0000256" key="1">
    <source>
        <dbReference type="ARBA" id="ARBA00004202"/>
    </source>
</evidence>
<dbReference type="EMBL" id="AZFK01000047">
    <property type="protein sequence ID" value="KRL89436.1"/>
    <property type="molecule type" value="Genomic_DNA"/>
</dbReference>
<evidence type="ECO:0000256" key="7">
    <source>
        <dbReference type="ARBA" id="ARBA00022970"/>
    </source>
</evidence>
<dbReference type="FunFam" id="3.40.50.300:FF:000020">
    <property type="entry name" value="Amino acid ABC transporter ATP-binding component"/>
    <property type="match status" value="1"/>
</dbReference>
<dbReference type="PROSITE" id="PS50893">
    <property type="entry name" value="ABC_TRANSPORTER_2"/>
    <property type="match status" value="1"/>
</dbReference>
<protein>
    <submittedName>
        <fullName evidence="10">ABC transporter ATP-binding protein</fullName>
    </submittedName>
</protein>
<proteinExistence type="inferred from homology"/>
<dbReference type="PANTHER" id="PTHR43166">
    <property type="entry name" value="AMINO ACID IMPORT ATP-BINDING PROTEIN"/>
    <property type="match status" value="1"/>
</dbReference>
<dbReference type="GO" id="GO:0005524">
    <property type="term" value="F:ATP binding"/>
    <property type="evidence" value="ECO:0007669"/>
    <property type="project" value="UniProtKB-KW"/>
</dbReference>
<evidence type="ECO:0000313" key="10">
    <source>
        <dbReference type="EMBL" id="KRL89436.1"/>
    </source>
</evidence>
<dbReference type="SMART" id="SM00382">
    <property type="entry name" value="AAA"/>
    <property type="match status" value="1"/>
</dbReference>